<accession>A0AAV7XL70</accession>
<dbReference type="EMBL" id="JAPTSV010000008">
    <property type="protein sequence ID" value="KAJ1525381.1"/>
    <property type="molecule type" value="Genomic_DNA"/>
</dbReference>
<dbReference type="SMART" id="SM00248">
    <property type="entry name" value="ANK"/>
    <property type="match status" value="9"/>
</dbReference>
<keyword evidence="6" id="KW-1185">Reference proteome</keyword>
<protein>
    <recommendedName>
        <fullName evidence="4">SOCS box domain-containing protein</fullName>
    </recommendedName>
</protein>
<dbReference type="SUPFAM" id="SSF48403">
    <property type="entry name" value="Ankyrin repeat"/>
    <property type="match status" value="1"/>
</dbReference>
<dbReference type="PANTHER" id="PTHR24189">
    <property type="entry name" value="MYOTROPHIN"/>
    <property type="match status" value="1"/>
</dbReference>
<dbReference type="PRINTS" id="PR01415">
    <property type="entry name" value="ANKYRIN"/>
</dbReference>
<dbReference type="InterPro" id="IPR001496">
    <property type="entry name" value="SOCS_box"/>
</dbReference>
<dbReference type="Gene3D" id="1.25.40.20">
    <property type="entry name" value="Ankyrin repeat-containing domain"/>
    <property type="match status" value="3"/>
</dbReference>
<feature type="repeat" description="ANK" evidence="3">
    <location>
        <begin position="141"/>
        <end position="173"/>
    </location>
</feature>
<evidence type="ECO:0000259" key="4">
    <source>
        <dbReference type="Pfam" id="PF07525"/>
    </source>
</evidence>
<feature type="domain" description="SOCS box" evidence="4">
    <location>
        <begin position="498"/>
        <end position="539"/>
    </location>
</feature>
<evidence type="ECO:0000256" key="2">
    <source>
        <dbReference type="ARBA" id="ARBA00023043"/>
    </source>
</evidence>
<evidence type="ECO:0000313" key="6">
    <source>
        <dbReference type="Proteomes" id="UP001075354"/>
    </source>
</evidence>
<keyword evidence="1" id="KW-0677">Repeat</keyword>
<dbReference type="AlphaFoldDB" id="A0AAV7XL70"/>
<dbReference type="InterPro" id="IPR036770">
    <property type="entry name" value="Ankyrin_rpt-contain_sf"/>
</dbReference>
<dbReference type="Pfam" id="PF12796">
    <property type="entry name" value="Ank_2"/>
    <property type="match status" value="3"/>
</dbReference>
<reference evidence="5" key="1">
    <citation type="submission" date="2022-12" db="EMBL/GenBank/DDBJ databases">
        <title>Chromosome-level genome assembly of the bean flower thrips Megalurothrips usitatus.</title>
        <authorList>
            <person name="Ma L."/>
            <person name="Liu Q."/>
            <person name="Li H."/>
            <person name="Cai W."/>
        </authorList>
    </citation>
    <scope>NUCLEOTIDE SEQUENCE</scope>
    <source>
        <strain evidence="5">Cailab_2022a</strain>
    </source>
</reference>
<proteinExistence type="predicted"/>
<sequence>MNEWNNLFSYTPSSLISAASNGDTALLRQLLDDGRNPSSTDHRGWTALHAAAAHDKLECVRVLQQDNRCDPLQRTYSGETAAELAVISNASLPVVRLLLEKGGRTCMQPHMLHVACFNGALDVVKFLVQNGSNINIHEELNEQTPLHRAVEGKQHDTIKYLLSVGAKVNVGDSSSCTPLFEAVQQDSIECAETLLRAGAKPNRRTCDGVTPLMMACQKGNIEMVKLLLSEGAKPNMYSKDYSMAITFAVHGGWSNIVQLLMPQLCHTTLVNAALSPSARNVSLFCMAIDSESEECLSLLLEANFPLEVKSWPLQRKLRDLQPHARYTKCGPMSFLLMDKMSEYGDRTPKILEKLIKSNFPVNVEKNSELPPLVAALLFPLLQPPNGQMASLEKLINAGANVDYKSSPSNFLPDALLAACLKCNGPALKSLLPYSAVCPHQLLEHFIAGKSTIFCYFIMAEASLGDDFSGLEEKVIAVVENNPKCVWLNFLPRLREQFPTLQAIARRKVRECLKAHSSNTQVFLECVEALNVPSLIKSYLRFKV</sequence>
<feature type="repeat" description="ANK" evidence="3">
    <location>
        <begin position="207"/>
        <end position="239"/>
    </location>
</feature>
<name>A0AAV7XL70_9NEOP</name>
<evidence type="ECO:0000256" key="1">
    <source>
        <dbReference type="ARBA" id="ARBA00022737"/>
    </source>
</evidence>
<organism evidence="5 6">
    <name type="scientific">Megalurothrips usitatus</name>
    <name type="common">bean blossom thrips</name>
    <dbReference type="NCBI Taxonomy" id="439358"/>
    <lineage>
        <taxon>Eukaryota</taxon>
        <taxon>Metazoa</taxon>
        <taxon>Ecdysozoa</taxon>
        <taxon>Arthropoda</taxon>
        <taxon>Hexapoda</taxon>
        <taxon>Insecta</taxon>
        <taxon>Pterygota</taxon>
        <taxon>Neoptera</taxon>
        <taxon>Paraneoptera</taxon>
        <taxon>Thysanoptera</taxon>
        <taxon>Terebrantia</taxon>
        <taxon>Thripoidea</taxon>
        <taxon>Thripidae</taxon>
        <taxon>Megalurothrips</taxon>
    </lineage>
</organism>
<comment type="caution">
    <text evidence="5">The sequence shown here is derived from an EMBL/GenBank/DDBJ whole genome shotgun (WGS) entry which is preliminary data.</text>
</comment>
<dbReference type="InterPro" id="IPR002110">
    <property type="entry name" value="Ankyrin_rpt"/>
</dbReference>
<gene>
    <name evidence="5" type="ORF">ONE63_010196</name>
</gene>
<evidence type="ECO:0000256" key="3">
    <source>
        <dbReference type="PROSITE-ProRule" id="PRU00023"/>
    </source>
</evidence>
<dbReference type="PROSITE" id="PS50088">
    <property type="entry name" value="ANK_REPEAT"/>
    <property type="match status" value="3"/>
</dbReference>
<dbReference type="Pfam" id="PF07525">
    <property type="entry name" value="SOCS_box"/>
    <property type="match status" value="1"/>
</dbReference>
<dbReference type="Proteomes" id="UP001075354">
    <property type="component" value="Chromosome 8"/>
</dbReference>
<feature type="repeat" description="ANK" evidence="3">
    <location>
        <begin position="112"/>
        <end position="139"/>
    </location>
</feature>
<dbReference type="PROSITE" id="PS50297">
    <property type="entry name" value="ANK_REP_REGION"/>
    <property type="match status" value="3"/>
</dbReference>
<dbReference type="InterPro" id="IPR050745">
    <property type="entry name" value="Multifunctional_regulatory"/>
</dbReference>
<evidence type="ECO:0000313" key="5">
    <source>
        <dbReference type="EMBL" id="KAJ1525381.1"/>
    </source>
</evidence>
<keyword evidence="2 3" id="KW-0040">ANK repeat</keyword>